<feature type="domain" description="PPIase cyclophilin-type" evidence="5">
    <location>
        <begin position="40"/>
        <end position="205"/>
    </location>
</feature>
<dbReference type="AlphaFoldDB" id="A0A1H3YBC5"/>
<dbReference type="CDD" id="cd01920">
    <property type="entry name" value="cyclophilin_EcCYP_like"/>
    <property type="match status" value="1"/>
</dbReference>
<gene>
    <name evidence="6" type="ORF">SAMN05660964_00874</name>
</gene>
<dbReference type="PROSITE" id="PS00170">
    <property type="entry name" value="CSA_PPIASE_1"/>
    <property type="match status" value="1"/>
</dbReference>
<feature type="signal peptide" evidence="4">
    <location>
        <begin position="1"/>
        <end position="23"/>
    </location>
</feature>
<keyword evidence="3 4" id="KW-0413">Isomerase</keyword>
<dbReference type="PANTHER" id="PTHR43246">
    <property type="entry name" value="PEPTIDYL-PROLYL CIS-TRANS ISOMERASE CYP38, CHLOROPLASTIC"/>
    <property type="match status" value="1"/>
</dbReference>
<comment type="function">
    <text evidence="4">PPIases accelerate the folding of proteins. It catalyzes the cis-trans isomerization of proline imidic peptide bonds in oligopeptides.</text>
</comment>
<dbReference type="PRINTS" id="PR00153">
    <property type="entry name" value="CSAPPISMRASE"/>
</dbReference>
<keyword evidence="2 4" id="KW-0697">Rotamase</keyword>
<evidence type="ECO:0000313" key="6">
    <source>
        <dbReference type="EMBL" id="SEA08846.1"/>
    </source>
</evidence>
<dbReference type="EMBL" id="FNQP01000004">
    <property type="protein sequence ID" value="SEA08846.1"/>
    <property type="molecule type" value="Genomic_DNA"/>
</dbReference>
<keyword evidence="7" id="KW-1185">Reference proteome</keyword>
<evidence type="ECO:0000259" key="5">
    <source>
        <dbReference type="PROSITE" id="PS50072"/>
    </source>
</evidence>
<dbReference type="SUPFAM" id="SSF50891">
    <property type="entry name" value="Cyclophilin-like"/>
    <property type="match status" value="1"/>
</dbReference>
<protein>
    <recommendedName>
        <fullName evidence="4">Peptidyl-prolyl cis-trans isomerase</fullName>
        <shortName evidence="4">PPIase</shortName>
        <ecNumber evidence="4">5.2.1.8</ecNumber>
    </recommendedName>
</protein>
<dbReference type="GO" id="GO:0006457">
    <property type="term" value="P:protein folding"/>
    <property type="evidence" value="ECO:0007669"/>
    <property type="project" value="InterPro"/>
</dbReference>
<evidence type="ECO:0000313" key="7">
    <source>
        <dbReference type="Proteomes" id="UP000199397"/>
    </source>
</evidence>
<dbReference type="InterPro" id="IPR020892">
    <property type="entry name" value="Cyclophilin-type_PPIase_CS"/>
</dbReference>
<keyword evidence="4" id="KW-0732">Signal</keyword>
<dbReference type="InterPro" id="IPR029000">
    <property type="entry name" value="Cyclophilin-like_dom_sf"/>
</dbReference>
<reference evidence="6 7" key="1">
    <citation type="submission" date="2016-10" db="EMBL/GenBank/DDBJ databases">
        <authorList>
            <person name="de Groot N.N."/>
        </authorList>
    </citation>
    <scope>NUCLEOTIDE SEQUENCE [LARGE SCALE GENOMIC DNA]</scope>
    <source>
        <strain evidence="6 7">DSM 21228</strain>
    </source>
</reference>
<name>A0A1H3YBC5_9GAMM</name>
<evidence type="ECO:0000256" key="4">
    <source>
        <dbReference type="RuleBase" id="RU363019"/>
    </source>
</evidence>
<comment type="catalytic activity">
    <reaction evidence="4">
        <text>[protein]-peptidylproline (omega=180) = [protein]-peptidylproline (omega=0)</text>
        <dbReference type="Rhea" id="RHEA:16237"/>
        <dbReference type="Rhea" id="RHEA-COMP:10747"/>
        <dbReference type="Rhea" id="RHEA-COMP:10748"/>
        <dbReference type="ChEBI" id="CHEBI:83833"/>
        <dbReference type="ChEBI" id="CHEBI:83834"/>
        <dbReference type="EC" id="5.2.1.8"/>
    </reaction>
</comment>
<dbReference type="InterPro" id="IPR002130">
    <property type="entry name" value="Cyclophilin-type_PPIase_dom"/>
</dbReference>
<dbReference type="STRING" id="525918.SAMN05660964_00874"/>
<dbReference type="Gene3D" id="2.40.100.10">
    <property type="entry name" value="Cyclophilin-like"/>
    <property type="match status" value="1"/>
</dbReference>
<proteinExistence type="inferred from homology"/>
<dbReference type="PROSITE" id="PS50072">
    <property type="entry name" value="CSA_PPIASE_2"/>
    <property type="match status" value="1"/>
</dbReference>
<dbReference type="EC" id="5.2.1.8" evidence="4"/>
<dbReference type="Proteomes" id="UP000199397">
    <property type="component" value="Unassembled WGS sequence"/>
</dbReference>
<evidence type="ECO:0000256" key="2">
    <source>
        <dbReference type="ARBA" id="ARBA00023110"/>
    </source>
</evidence>
<evidence type="ECO:0000256" key="3">
    <source>
        <dbReference type="ARBA" id="ARBA00023235"/>
    </source>
</evidence>
<sequence length="207" mass="22336">MKRVVSFLFAMMIGLFASVGCNAADKVADKAAEPSKSGDKMSTILIETTKGNITVELDANAAPKTVENILAYVNEGFYNGTIFHRVIPGFMIQGGGFTETMKEKADKRPPVKNEANNGLKNDRGTLAMARTNDPHSASSQFFINVNNNDFLNFRSETPQGWGYAVFGKVTEGMDVVDAIVGVKTGNFGPHGDVPVQPIIMNKVSVVE</sequence>
<feature type="chain" id="PRO_5011328251" description="Peptidyl-prolyl cis-trans isomerase" evidence="4">
    <location>
        <begin position="24"/>
        <end position="207"/>
    </location>
</feature>
<evidence type="ECO:0000256" key="1">
    <source>
        <dbReference type="ARBA" id="ARBA00007365"/>
    </source>
</evidence>
<dbReference type="PROSITE" id="PS51257">
    <property type="entry name" value="PROKAR_LIPOPROTEIN"/>
    <property type="match status" value="1"/>
</dbReference>
<dbReference type="GO" id="GO:0003755">
    <property type="term" value="F:peptidyl-prolyl cis-trans isomerase activity"/>
    <property type="evidence" value="ECO:0007669"/>
    <property type="project" value="UniProtKB-UniRule"/>
</dbReference>
<dbReference type="RefSeq" id="WP_175517837.1">
    <property type="nucleotide sequence ID" value="NZ_FNQP01000004.1"/>
</dbReference>
<comment type="similarity">
    <text evidence="1 4">Belongs to the cyclophilin-type PPIase family.</text>
</comment>
<accession>A0A1H3YBC5</accession>
<organism evidence="6 7">
    <name type="scientific">Thiothrix caldifontis</name>
    <dbReference type="NCBI Taxonomy" id="525918"/>
    <lineage>
        <taxon>Bacteria</taxon>
        <taxon>Pseudomonadati</taxon>
        <taxon>Pseudomonadota</taxon>
        <taxon>Gammaproteobacteria</taxon>
        <taxon>Thiotrichales</taxon>
        <taxon>Thiotrichaceae</taxon>
        <taxon>Thiothrix</taxon>
    </lineage>
</organism>
<dbReference type="Pfam" id="PF00160">
    <property type="entry name" value="Pro_isomerase"/>
    <property type="match status" value="1"/>
</dbReference>
<dbReference type="InterPro" id="IPR044665">
    <property type="entry name" value="E_coli_cyclophilin_A-like"/>
</dbReference>